<keyword evidence="4" id="KW-1185">Reference proteome</keyword>
<evidence type="ECO:0000313" key="3">
    <source>
        <dbReference type="EMBL" id="GGJ70944.1"/>
    </source>
</evidence>
<evidence type="ECO:0000313" key="4">
    <source>
        <dbReference type="Proteomes" id="UP000635726"/>
    </source>
</evidence>
<feature type="region of interest" description="Disordered" evidence="1">
    <location>
        <begin position="209"/>
        <end position="235"/>
    </location>
</feature>
<accession>A0A917PCV1</accession>
<dbReference type="Proteomes" id="UP000635726">
    <property type="component" value="Unassembled WGS sequence"/>
</dbReference>
<dbReference type="SMART" id="SM00849">
    <property type="entry name" value="Lactamase_B"/>
    <property type="match status" value="1"/>
</dbReference>
<reference evidence="3" key="1">
    <citation type="journal article" date="2014" name="Int. J. Syst. Evol. Microbiol.">
        <title>Complete genome sequence of Corynebacterium casei LMG S-19264T (=DSM 44701T), isolated from a smear-ripened cheese.</title>
        <authorList>
            <consortium name="US DOE Joint Genome Institute (JGI-PGF)"/>
            <person name="Walter F."/>
            <person name="Albersmeier A."/>
            <person name="Kalinowski J."/>
            <person name="Ruckert C."/>
        </authorList>
    </citation>
    <scope>NUCLEOTIDE SEQUENCE</scope>
    <source>
        <strain evidence="3">JCM 14371</strain>
    </source>
</reference>
<dbReference type="RefSeq" id="WP_188961567.1">
    <property type="nucleotide sequence ID" value="NZ_BMOE01000003.1"/>
</dbReference>
<dbReference type="EMBL" id="BMOE01000003">
    <property type="protein sequence ID" value="GGJ70944.1"/>
    <property type="molecule type" value="Genomic_DNA"/>
</dbReference>
<organism evidence="3 4">
    <name type="scientific">Deinococcus aquiradiocola</name>
    <dbReference type="NCBI Taxonomy" id="393059"/>
    <lineage>
        <taxon>Bacteria</taxon>
        <taxon>Thermotogati</taxon>
        <taxon>Deinococcota</taxon>
        <taxon>Deinococci</taxon>
        <taxon>Deinococcales</taxon>
        <taxon>Deinococcaceae</taxon>
        <taxon>Deinococcus</taxon>
    </lineage>
</organism>
<evidence type="ECO:0000259" key="2">
    <source>
        <dbReference type="SMART" id="SM00849"/>
    </source>
</evidence>
<dbReference type="Gene3D" id="3.60.15.10">
    <property type="entry name" value="Ribonuclease Z/Hydroxyacylglutathione hydrolase-like"/>
    <property type="match status" value="1"/>
</dbReference>
<dbReference type="CDD" id="cd07721">
    <property type="entry name" value="yflN-like_MBL-fold"/>
    <property type="match status" value="1"/>
</dbReference>
<dbReference type="InterPro" id="IPR036866">
    <property type="entry name" value="RibonucZ/Hydroxyglut_hydro"/>
</dbReference>
<protein>
    <submittedName>
        <fullName evidence="3">MBL fold metallo-hydrolase</fullName>
    </submittedName>
</protein>
<evidence type="ECO:0000256" key="1">
    <source>
        <dbReference type="SAM" id="MobiDB-lite"/>
    </source>
</evidence>
<gene>
    <name evidence="3" type="ORF">GCM10008939_14150</name>
</gene>
<dbReference type="AlphaFoldDB" id="A0A917PCV1"/>
<reference evidence="3" key="2">
    <citation type="submission" date="2020-09" db="EMBL/GenBank/DDBJ databases">
        <authorList>
            <person name="Sun Q."/>
            <person name="Ohkuma M."/>
        </authorList>
    </citation>
    <scope>NUCLEOTIDE SEQUENCE</scope>
    <source>
        <strain evidence="3">JCM 14371</strain>
    </source>
</reference>
<feature type="compositionally biased region" description="Basic and acidic residues" evidence="1">
    <location>
        <begin position="226"/>
        <end position="235"/>
    </location>
</feature>
<dbReference type="InterPro" id="IPR001279">
    <property type="entry name" value="Metallo-B-lactamas"/>
</dbReference>
<proteinExistence type="predicted"/>
<dbReference type="InterPro" id="IPR050855">
    <property type="entry name" value="NDM-1-like"/>
</dbReference>
<dbReference type="PANTHER" id="PTHR42951:SF9">
    <property type="entry name" value="METAL-DEPENDENT HYDROLASE"/>
    <property type="match status" value="1"/>
</dbReference>
<dbReference type="SUPFAM" id="SSF56281">
    <property type="entry name" value="Metallo-hydrolase/oxidoreductase"/>
    <property type="match status" value="1"/>
</dbReference>
<comment type="caution">
    <text evidence="3">The sequence shown here is derived from an EMBL/GenBank/DDBJ whole genome shotgun (WGS) entry which is preliminary data.</text>
</comment>
<dbReference type="Pfam" id="PF00753">
    <property type="entry name" value="Lactamase_B"/>
    <property type="match status" value="1"/>
</dbReference>
<dbReference type="PANTHER" id="PTHR42951">
    <property type="entry name" value="METALLO-BETA-LACTAMASE DOMAIN-CONTAINING"/>
    <property type="match status" value="1"/>
</dbReference>
<sequence length="235" mass="25565">MSIRQHGPHLYQLTRFGSFNSYLLRDGDTLTAIDTGLSGVRTITHAARLIGLPITRLLITHAHADHASDLDTLHTQHPDLQTYVSTRDARFLGGERHLDPHEQLPGAALRGSYVTTRTTPTRTLQDGDQIGPFLAVATPGHTPGHLAYLDTRDGTLIAGDAYQTATGTAVSGDLKPLFPFPALATWHAPTALQSARRLQRLNPTRLAVGHGPVLDHPTGQMQAAADHLERRLTRN</sequence>
<feature type="domain" description="Metallo-beta-lactamase" evidence="2">
    <location>
        <begin position="18"/>
        <end position="210"/>
    </location>
</feature>
<name>A0A917PCV1_9DEIO</name>